<protein>
    <recommendedName>
        <fullName evidence="3">Impact N-terminal domain-containing protein</fullName>
    </recommendedName>
</protein>
<dbReference type="GO" id="GO:0005737">
    <property type="term" value="C:cytoplasm"/>
    <property type="evidence" value="ECO:0007669"/>
    <property type="project" value="TreeGrafter"/>
</dbReference>
<reference evidence="4" key="1">
    <citation type="submission" date="2010-02" db="EMBL/GenBank/DDBJ databases">
        <title>Sequencing and annotation of the Blastocystis hominis genome.</title>
        <authorList>
            <person name="Wincker P."/>
        </authorList>
    </citation>
    <scope>NUCLEOTIDE SEQUENCE</scope>
    <source>
        <strain evidence="4">Singapore isolate B</strain>
    </source>
</reference>
<comment type="similarity">
    <text evidence="1">Belongs to the IMPACT family.</text>
</comment>
<dbReference type="SUPFAM" id="SSF54211">
    <property type="entry name" value="Ribosomal protein S5 domain 2-like"/>
    <property type="match status" value="1"/>
</dbReference>
<dbReference type="Pfam" id="PF01205">
    <property type="entry name" value="Impact_N"/>
    <property type="match status" value="1"/>
</dbReference>
<dbReference type="Gene3D" id="3.30.230.30">
    <property type="entry name" value="Impact, N-terminal domain"/>
    <property type="match status" value="1"/>
</dbReference>
<dbReference type="RefSeq" id="XP_012897759.1">
    <property type="nucleotide sequence ID" value="XM_013042305.1"/>
</dbReference>
<feature type="domain" description="Impact N-terminal" evidence="3">
    <location>
        <begin position="92"/>
        <end position="199"/>
    </location>
</feature>
<accession>D8M6F8</accession>
<dbReference type="InterPro" id="IPR036956">
    <property type="entry name" value="Impact_N_sf"/>
</dbReference>
<keyword evidence="5" id="KW-1185">Reference proteome</keyword>
<dbReference type="OrthoDB" id="69641at2759"/>
<evidence type="ECO:0000256" key="1">
    <source>
        <dbReference type="ARBA" id="ARBA00007665"/>
    </source>
</evidence>
<dbReference type="GO" id="GO:0140469">
    <property type="term" value="P:GCN2-mediated signaling"/>
    <property type="evidence" value="ECO:0007669"/>
    <property type="project" value="TreeGrafter"/>
</dbReference>
<dbReference type="GO" id="GO:0006446">
    <property type="term" value="P:regulation of translational initiation"/>
    <property type="evidence" value="ECO:0007669"/>
    <property type="project" value="TreeGrafter"/>
</dbReference>
<sequence>MSSPRRCKKSRIGSFLSISDASEVSPEPRLSPRANSVSKSKAPSHPDPLPVKEFSSGVSEHGFVRPPNCVPCMIPCSNKQPEVFSDEAFTDRKSTFQAHCAEIHSEQDAKLVLEYLYSNNKIQRATHNMWAYRIYDENRGVWIEENDDDGESAAGSRMALLLNIMNVKNVMVVVSRWWGGILLGPDRFKHINNATRNVLEKCGFVDADHLHKKKKSSVCWKQKKKSRSGFERNLPGLQTRFE</sequence>
<dbReference type="InParanoid" id="D8M6F8"/>
<dbReference type="GeneID" id="24920629"/>
<evidence type="ECO:0000313" key="4">
    <source>
        <dbReference type="EMBL" id="CBK23711.2"/>
    </source>
</evidence>
<gene>
    <name evidence="4" type="ORF">GSBLH_T00003534001</name>
</gene>
<proteinExistence type="inferred from homology"/>
<dbReference type="InterPro" id="IPR020568">
    <property type="entry name" value="Ribosomal_Su5_D2-typ_SF"/>
</dbReference>
<dbReference type="InterPro" id="IPR023582">
    <property type="entry name" value="Impact"/>
</dbReference>
<evidence type="ECO:0000313" key="5">
    <source>
        <dbReference type="Proteomes" id="UP000008312"/>
    </source>
</evidence>
<feature type="compositionally biased region" description="Basic residues" evidence="2">
    <location>
        <begin position="1"/>
        <end position="11"/>
    </location>
</feature>
<dbReference type="Proteomes" id="UP000008312">
    <property type="component" value="Unassembled WGS sequence"/>
</dbReference>
<dbReference type="InterPro" id="IPR001498">
    <property type="entry name" value="Impact_N"/>
</dbReference>
<dbReference type="PANTHER" id="PTHR16301">
    <property type="entry name" value="IMPACT-RELATED"/>
    <property type="match status" value="1"/>
</dbReference>
<organism evidence="4">
    <name type="scientific">Blastocystis hominis</name>
    <dbReference type="NCBI Taxonomy" id="12968"/>
    <lineage>
        <taxon>Eukaryota</taxon>
        <taxon>Sar</taxon>
        <taxon>Stramenopiles</taxon>
        <taxon>Bigyra</taxon>
        <taxon>Opalozoa</taxon>
        <taxon>Opalinata</taxon>
        <taxon>Blastocystidae</taxon>
        <taxon>Blastocystis</taxon>
    </lineage>
</organism>
<dbReference type="AlphaFoldDB" id="D8M6F8"/>
<dbReference type="EMBL" id="FN668661">
    <property type="protein sequence ID" value="CBK23711.2"/>
    <property type="molecule type" value="Genomic_DNA"/>
</dbReference>
<evidence type="ECO:0000259" key="3">
    <source>
        <dbReference type="Pfam" id="PF01205"/>
    </source>
</evidence>
<name>D8M6F8_BLAHO</name>
<evidence type="ECO:0000256" key="2">
    <source>
        <dbReference type="SAM" id="MobiDB-lite"/>
    </source>
</evidence>
<dbReference type="PANTHER" id="PTHR16301:SF25">
    <property type="entry name" value="PROTEIN IMPACT"/>
    <property type="match status" value="1"/>
</dbReference>
<feature type="region of interest" description="Disordered" evidence="2">
    <location>
        <begin position="1"/>
        <end position="53"/>
    </location>
</feature>